<organism evidence="1 2">
    <name type="scientific">Zophobas morio</name>
    <dbReference type="NCBI Taxonomy" id="2755281"/>
    <lineage>
        <taxon>Eukaryota</taxon>
        <taxon>Metazoa</taxon>
        <taxon>Ecdysozoa</taxon>
        <taxon>Arthropoda</taxon>
        <taxon>Hexapoda</taxon>
        <taxon>Insecta</taxon>
        <taxon>Pterygota</taxon>
        <taxon>Neoptera</taxon>
        <taxon>Endopterygota</taxon>
        <taxon>Coleoptera</taxon>
        <taxon>Polyphaga</taxon>
        <taxon>Cucujiformia</taxon>
        <taxon>Tenebrionidae</taxon>
        <taxon>Zophobas</taxon>
    </lineage>
</organism>
<proteinExistence type="predicted"/>
<dbReference type="Proteomes" id="UP001168821">
    <property type="component" value="Unassembled WGS sequence"/>
</dbReference>
<comment type="caution">
    <text evidence="1">The sequence shown here is derived from an EMBL/GenBank/DDBJ whole genome shotgun (WGS) entry which is preliminary data.</text>
</comment>
<gene>
    <name evidence="1" type="ORF">Zmor_011992</name>
</gene>
<reference evidence="1" key="1">
    <citation type="journal article" date="2023" name="G3 (Bethesda)">
        <title>Whole genome assemblies of Zophobas morio and Tenebrio molitor.</title>
        <authorList>
            <person name="Kaur S."/>
            <person name="Stinson S.A."/>
            <person name="diCenzo G.C."/>
        </authorList>
    </citation>
    <scope>NUCLEOTIDE SEQUENCE</scope>
    <source>
        <strain evidence="1">QUZm001</strain>
    </source>
</reference>
<protein>
    <submittedName>
        <fullName evidence="1">Uncharacterized protein</fullName>
    </submittedName>
</protein>
<dbReference type="EMBL" id="JALNTZ010003695">
    <property type="protein sequence ID" value="KAJ3616218.1"/>
    <property type="molecule type" value="Genomic_DNA"/>
</dbReference>
<dbReference type="AlphaFoldDB" id="A0AA38HH30"/>
<accession>A0AA38HH30</accession>
<name>A0AA38HH30_9CUCU</name>
<keyword evidence="2" id="KW-1185">Reference proteome</keyword>
<evidence type="ECO:0000313" key="1">
    <source>
        <dbReference type="EMBL" id="KAJ3616218.1"/>
    </source>
</evidence>
<sequence length="126" mass="13666">MLTDNDMVALQEATLKLFDATTPLLGANGMLNKVADAMNGLFNKGMLKTFLEFLGAGGLLGTNNILQFFNMLFDVDKKLLNFKGTITINNDTKPSEIEDAYGSANFGLEPVKALQDANQFATEGDH</sequence>
<evidence type="ECO:0000313" key="2">
    <source>
        <dbReference type="Proteomes" id="UP001168821"/>
    </source>
</evidence>